<dbReference type="InterPro" id="IPR008615">
    <property type="entry name" value="FNIP"/>
</dbReference>
<dbReference type="PANTHER" id="PTHR32134">
    <property type="entry name" value="FNIP REPEAT-CONTAINING PROTEIN"/>
    <property type="match status" value="1"/>
</dbReference>
<organism evidence="1">
    <name type="scientific">Megaviridae environmental sample</name>
    <dbReference type="NCBI Taxonomy" id="1737588"/>
    <lineage>
        <taxon>Viruses</taxon>
        <taxon>Varidnaviria</taxon>
        <taxon>Bamfordvirae</taxon>
        <taxon>Nucleocytoviricota</taxon>
        <taxon>Megaviricetes</taxon>
        <taxon>Imitervirales</taxon>
        <taxon>Mimiviridae</taxon>
        <taxon>environmental samples</taxon>
    </lineage>
</organism>
<proteinExistence type="predicted"/>
<sequence length="583" mass="67469">MFRHIIDSHNQYECQSIKELNNSNGTLSDSVIHLKLTRKFNSPIEDIRFNSNIKKITFHPESKFNYVIPIQVLPCNLIELRLPRFFNKIIIPGILPESLRILTFGHNYNYEILPHALPSKLYQLEFDGIFNKVILPNILPANLKNLIFGSGFNQSIDGILPNLEILKLGVIFNQRINVLPDTLKRLTLSKHYNHSIDGIIPDVLHYLDLGCNFNQMILPNTLKNVRRLIISNAFNQPLTCNVLPDDLETLYFASFSKFNNEIVIPSNIKHIKFRPFSEFDSPLHHVMQCNSYSKLTHLDLSDHFNQELTWIPESVRYLKLGWEFNSIIHKQAICNLQKLEFGIRFNKPLNNILSNKLEELILGYEYRQPLTDLPPSLKYLVVFTDLDLVLPPNIKTLYLGGEFNHVIDMPLTLLHLQVGNSFNQPLADLNIIQLKTGQAFNHPIDHLTKLIMLELGDDFDQPICKLPNNLETLIITHSYSWRLPKLPDSLITLELANNYHHELDLPLNLFKLRLGYEYPHQIDAPGVAMCYLLNRTLCPHIDMIINEKRGSIIDSYWHTRNLDMIMSNTNTPNDIHGTILKYI</sequence>
<accession>A0A5J6VHX6</accession>
<protein>
    <submittedName>
        <fullName evidence="1">FNIPrepeat containing protein</fullName>
    </submittedName>
</protein>
<dbReference type="PANTHER" id="PTHR32134:SF169">
    <property type="entry name" value="FNIP REPEAT-CONTAINING PROTEIN-RELATED"/>
    <property type="match status" value="1"/>
</dbReference>
<dbReference type="InterPro" id="IPR051251">
    <property type="entry name" value="STK_FNIP-Repeat"/>
</dbReference>
<evidence type="ECO:0000313" key="1">
    <source>
        <dbReference type="EMBL" id="QFG73786.1"/>
    </source>
</evidence>
<name>A0A5J6VHX6_9VIRU</name>
<dbReference type="InterPro" id="IPR032675">
    <property type="entry name" value="LRR_dom_sf"/>
</dbReference>
<dbReference type="Pfam" id="PF05725">
    <property type="entry name" value="FNIP"/>
    <property type="match status" value="5"/>
</dbReference>
<dbReference type="Gene3D" id="3.80.10.10">
    <property type="entry name" value="Ribonuclease Inhibitor"/>
    <property type="match status" value="2"/>
</dbReference>
<dbReference type="SUPFAM" id="SSF52058">
    <property type="entry name" value="L domain-like"/>
    <property type="match status" value="2"/>
</dbReference>
<dbReference type="EMBL" id="MN448270">
    <property type="protein sequence ID" value="QFG73786.1"/>
    <property type="molecule type" value="Genomic_DNA"/>
</dbReference>
<reference evidence="1" key="1">
    <citation type="journal article" date="2019" name="Philos. Trans. R. Soc. Lond., B, Biol. Sci.">
        <title>Targeted metagenomic recovery of four divergent viruses reveals shared and distinctive characteristics of giant viruses of marine eukaryotes.</title>
        <authorList>
            <person name="Needham D.M."/>
            <person name="Poirier C."/>
            <person name="Hehenberger E."/>
            <person name="Jimenez V."/>
            <person name="Swalwell J.E."/>
            <person name="Santoro A.E."/>
            <person name="Worden A.Z."/>
        </authorList>
    </citation>
    <scope>NUCLEOTIDE SEQUENCE</scope>
    <source>
        <strain evidence="1">OPacV-662</strain>
    </source>
</reference>